<dbReference type="CDD" id="cd08586">
    <property type="entry name" value="PI-PLCc_BcPLC_like"/>
    <property type="match status" value="1"/>
</dbReference>
<evidence type="ECO:0000256" key="5">
    <source>
        <dbReference type="ARBA" id="ARBA00030782"/>
    </source>
</evidence>
<dbReference type="EMBL" id="JBHSIY010000023">
    <property type="protein sequence ID" value="MFC4868950.1"/>
    <property type="molecule type" value="Genomic_DNA"/>
</dbReference>
<dbReference type="Proteomes" id="UP001595858">
    <property type="component" value="Unassembled WGS sequence"/>
</dbReference>
<feature type="signal peptide" evidence="6">
    <location>
        <begin position="1"/>
        <end position="32"/>
    </location>
</feature>
<feature type="chain" id="PRO_5045456598" description="1-phosphatidylinositol phosphodiesterase" evidence="6">
    <location>
        <begin position="33"/>
        <end position="320"/>
    </location>
</feature>
<organism evidence="8 9">
    <name type="scientific">Streptomonospora arabica</name>
    <dbReference type="NCBI Taxonomy" id="412417"/>
    <lineage>
        <taxon>Bacteria</taxon>
        <taxon>Bacillati</taxon>
        <taxon>Actinomycetota</taxon>
        <taxon>Actinomycetes</taxon>
        <taxon>Streptosporangiales</taxon>
        <taxon>Nocardiopsidaceae</taxon>
        <taxon>Streptomonospora</taxon>
    </lineage>
</organism>
<dbReference type="PANTHER" id="PTHR13593:SF113">
    <property type="entry name" value="SI:DKEY-266F7.9"/>
    <property type="match status" value="1"/>
</dbReference>
<dbReference type="InterPro" id="IPR017946">
    <property type="entry name" value="PLC-like_Pdiesterase_TIM-brl"/>
</dbReference>
<dbReference type="InterPro" id="IPR051057">
    <property type="entry name" value="PI-PLC_domain"/>
</dbReference>
<dbReference type="Pfam" id="PF00388">
    <property type="entry name" value="PI-PLC-X"/>
    <property type="match status" value="1"/>
</dbReference>
<comment type="catalytic activity">
    <reaction evidence="1">
        <text>a 1,2-diacyl-sn-glycero-3-phospho-(1D-myo-inositol) = 1D-myo-inositol 1,2-cyclic phosphate + a 1,2-diacyl-sn-glycerol</text>
        <dbReference type="Rhea" id="RHEA:17093"/>
        <dbReference type="ChEBI" id="CHEBI:17815"/>
        <dbReference type="ChEBI" id="CHEBI:57880"/>
        <dbReference type="ChEBI" id="CHEBI:58484"/>
        <dbReference type="EC" id="4.6.1.13"/>
    </reaction>
</comment>
<keyword evidence="9" id="KW-1185">Reference proteome</keyword>
<sequence>MPPVPRRTRVVTVLAALATALTAAMPASPALADTRHSGDLHLASNPDWMSRLPDSTSLAALSVPGTHDTMAYDASPVSQTQESPLPEQLDAGVRALDIRTRHYRDAFPIHHGAEYLHANFTDVVVAATDFLRAHPGETVLMRLKQEHTAEENTRSYEETLDSYIEENPQTRDRLREHLWRPDAGYGGRIPTLGEVRGRIVILQDFGSGHAYGPRWNGEWTDIQDDYDLPTLFHVPQKWDAARTHFDRTAAGDSDVLYVNHLSASGGALPSSIAYGALGVEGMNSRALDYLAAGGTQRTGVVMADFPGPDLVEAVIARNPG</sequence>
<dbReference type="SMART" id="SM00148">
    <property type="entry name" value="PLCXc"/>
    <property type="match status" value="1"/>
</dbReference>
<dbReference type="EC" id="4.6.1.13" evidence="2"/>
<evidence type="ECO:0000313" key="8">
    <source>
        <dbReference type="EMBL" id="MFC4868950.1"/>
    </source>
</evidence>
<evidence type="ECO:0000256" key="6">
    <source>
        <dbReference type="SAM" id="SignalP"/>
    </source>
</evidence>
<dbReference type="Gene3D" id="3.20.20.190">
    <property type="entry name" value="Phosphatidylinositol (PI) phosphodiesterase"/>
    <property type="match status" value="1"/>
</dbReference>
<evidence type="ECO:0000259" key="7">
    <source>
        <dbReference type="SMART" id="SM00148"/>
    </source>
</evidence>
<dbReference type="SUPFAM" id="SSF51695">
    <property type="entry name" value="PLC-like phosphodiesterases"/>
    <property type="match status" value="1"/>
</dbReference>
<evidence type="ECO:0000256" key="1">
    <source>
        <dbReference type="ARBA" id="ARBA00001316"/>
    </source>
</evidence>
<dbReference type="InterPro" id="IPR000909">
    <property type="entry name" value="PLipase_C_PInositol-sp_X_dom"/>
</dbReference>
<comment type="caution">
    <text evidence="8">The sequence shown here is derived from an EMBL/GenBank/DDBJ whole genome shotgun (WGS) entry which is preliminary data.</text>
</comment>
<accession>A0ABV9SRK9</accession>
<evidence type="ECO:0000256" key="3">
    <source>
        <dbReference type="ARBA" id="ARBA00019758"/>
    </source>
</evidence>
<proteinExistence type="predicted"/>
<evidence type="ECO:0000256" key="2">
    <source>
        <dbReference type="ARBA" id="ARBA00012581"/>
    </source>
</evidence>
<evidence type="ECO:0000313" key="9">
    <source>
        <dbReference type="Proteomes" id="UP001595858"/>
    </source>
</evidence>
<dbReference type="PANTHER" id="PTHR13593">
    <property type="match status" value="1"/>
</dbReference>
<dbReference type="PROSITE" id="PS50007">
    <property type="entry name" value="PIPLC_X_DOMAIN"/>
    <property type="match status" value="1"/>
</dbReference>
<keyword evidence="6" id="KW-0732">Signal</keyword>
<name>A0ABV9SRK9_9ACTN</name>
<dbReference type="RefSeq" id="WP_344146742.1">
    <property type="nucleotide sequence ID" value="NZ_BAAAQI010000018.1"/>
</dbReference>
<feature type="domain" description="Phosphatidylinositol-specific phospholipase C X" evidence="7">
    <location>
        <begin position="54"/>
        <end position="204"/>
    </location>
</feature>
<evidence type="ECO:0000256" key="4">
    <source>
        <dbReference type="ARBA" id="ARBA00030474"/>
    </source>
</evidence>
<reference evidence="9" key="1">
    <citation type="journal article" date="2019" name="Int. J. Syst. Evol. Microbiol.">
        <title>The Global Catalogue of Microorganisms (GCM) 10K type strain sequencing project: providing services to taxonomists for standard genome sequencing and annotation.</title>
        <authorList>
            <consortium name="The Broad Institute Genomics Platform"/>
            <consortium name="The Broad Institute Genome Sequencing Center for Infectious Disease"/>
            <person name="Wu L."/>
            <person name="Ma J."/>
        </authorList>
    </citation>
    <scope>NUCLEOTIDE SEQUENCE [LARGE SCALE GENOMIC DNA]</scope>
    <source>
        <strain evidence="9">CGMCC 4.7304</strain>
    </source>
</reference>
<protein>
    <recommendedName>
        <fullName evidence="3">1-phosphatidylinositol phosphodiesterase</fullName>
        <ecNumber evidence="2">4.6.1.13</ecNumber>
    </recommendedName>
    <alternativeName>
        <fullName evidence="4">Phosphatidylinositol diacylglycerol-lyase</fullName>
    </alternativeName>
    <alternativeName>
        <fullName evidence="5">Phosphatidylinositol-specific phospholipase C</fullName>
    </alternativeName>
</protein>
<gene>
    <name evidence="8" type="ORF">ACFPCZ_20135</name>
</gene>